<dbReference type="Pfam" id="PF00270">
    <property type="entry name" value="DEAD"/>
    <property type="match status" value="1"/>
</dbReference>
<dbReference type="GO" id="GO:0005524">
    <property type="term" value="F:ATP binding"/>
    <property type="evidence" value="ECO:0007669"/>
    <property type="project" value="InterPro"/>
</dbReference>
<dbReference type="EMBL" id="JH818146">
    <property type="protein sequence ID" value="EKC23131.1"/>
    <property type="molecule type" value="Genomic_DNA"/>
</dbReference>
<feature type="compositionally biased region" description="Basic and acidic residues" evidence="1">
    <location>
        <begin position="20"/>
        <end position="39"/>
    </location>
</feature>
<dbReference type="HOGENOM" id="CLU_1671042_0_0_1"/>
<gene>
    <name evidence="2" type="ORF">CGI_10000225</name>
</gene>
<dbReference type="PANTHER" id="PTHR14074">
    <property type="entry name" value="HELICASE WITH DEATH DOMAIN-RELATED"/>
    <property type="match status" value="1"/>
</dbReference>
<organism evidence="2">
    <name type="scientific">Magallana gigas</name>
    <name type="common">Pacific oyster</name>
    <name type="synonym">Crassostrea gigas</name>
    <dbReference type="NCBI Taxonomy" id="29159"/>
    <lineage>
        <taxon>Eukaryota</taxon>
        <taxon>Metazoa</taxon>
        <taxon>Spiralia</taxon>
        <taxon>Lophotrochozoa</taxon>
        <taxon>Mollusca</taxon>
        <taxon>Bivalvia</taxon>
        <taxon>Autobranchia</taxon>
        <taxon>Pteriomorphia</taxon>
        <taxon>Ostreida</taxon>
        <taxon>Ostreoidea</taxon>
        <taxon>Ostreidae</taxon>
        <taxon>Magallana</taxon>
    </lineage>
</organism>
<accession>K1QNK5</accession>
<proteinExistence type="predicted"/>
<protein>
    <submittedName>
        <fullName evidence="2">Putative ATP-dependent RNA helicase DDX58</fullName>
    </submittedName>
</protein>
<dbReference type="InterPro" id="IPR011545">
    <property type="entry name" value="DEAD/DEAH_box_helicase_dom"/>
</dbReference>
<dbReference type="AlphaFoldDB" id="K1QNK5"/>
<evidence type="ECO:0000313" key="2">
    <source>
        <dbReference type="EMBL" id="EKC23131.1"/>
    </source>
</evidence>
<feature type="region of interest" description="Disordered" evidence="1">
    <location>
        <begin position="1"/>
        <end position="39"/>
    </location>
</feature>
<feature type="compositionally biased region" description="Basic and acidic residues" evidence="1">
    <location>
        <begin position="1"/>
        <end position="10"/>
    </location>
</feature>
<keyword evidence="2" id="KW-0378">Hydrolase</keyword>
<dbReference type="SUPFAM" id="SSF52540">
    <property type="entry name" value="P-loop containing nucleoside triphosphate hydrolases"/>
    <property type="match status" value="1"/>
</dbReference>
<dbReference type="GO" id="GO:0003676">
    <property type="term" value="F:nucleic acid binding"/>
    <property type="evidence" value="ECO:0007669"/>
    <property type="project" value="InterPro"/>
</dbReference>
<dbReference type="InterPro" id="IPR014001">
    <property type="entry name" value="Helicase_ATP-bd"/>
</dbReference>
<evidence type="ECO:0000256" key="1">
    <source>
        <dbReference type="SAM" id="MobiDB-lite"/>
    </source>
</evidence>
<dbReference type="InParanoid" id="K1QNK5"/>
<sequence length="158" mass="18238">MEYRIRKNSDADVDEMETEQALRKENNRKRKVEEIDSEEEHKNLLIKNDDVELFSDFERRDIMSDDEDEPVDNQENIKPRGLNLRNYQGELAENAIQGKNTIVCSGTGTGKTRVAFAIIDDHIKKHPEGKVVVMAPTVPLVNQHYMVLRRLLPHLVVS</sequence>
<keyword evidence="2" id="KW-0547">Nucleotide-binding</keyword>
<dbReference type="InterPro" id="IPR051363">
    <property type="entry name" value="RLR_Helicase"/>
</dbReference>
<dbReference type="InterPro" id="IPR027417">
    <property type="entry name" value="P-loop_NTPase"/>
</dbReference>
<name>K1QNK5_MAGGI</name>
<reference evidence="2" key="1">
    <citation type="journal article" date="2012" name="Nature">
        <title>The oyster genome reveals stress adaptation and complexity of shell formation.</title>
        <authorList>
            <person name="Zhang G."/>
            <person name="Fang X."/>
            <person name="Guo X."/>
            <person name="Li L."/>
            <person name="Luo R."/>
            <person name="Xu F."/>
            <person name="Yang P."/>
            <person name="Zhang L."/>
            <person name="Wang X."/>
            <person name="Qi H."/>
            <person name="Xiong Z."/>
            <person name="Que H."/>
            <person name="Xie Y."/>
            <person name="Holland P.W."/>
            <person name="Paps J."/>
            <person name="Zhu Y."/>
            <person name="Wu F."/>
            <person name="Chen Y."/>
            <person name="Wang J."/>
            <person name="Peng C."/>
            <person name="Meng J."/>
            <person name="Yang L."/>
            <person name="Liu J."/>
            <person name="Wen B."/>
            <person name="Zhang N."/>
            <person name="Huang Z."/>
            <person name="Zhu Q."/>
            <person name="Feng Y."/>
            <person name="Mount A."/>
            <person name="Hedgecock D."/>
            <person name="Xu Z."/>
            <person name="Liu Y."/>
            <person name="Domazet-Loso T."/>
            <person name="Du Y."/>
            <person name="Sun X."/>
            <person name="Zhang S."/>
            <person name="Liu B."/>
            <person name="Cheng P."/>
            <person name="Jiang X."/>
            <person name="Li J."/>
            <person name="Fan D."/>
            <person name="Wang W."/>
            <person name="Fu W."/>
            <person name="Wang T."/>
            <person name="Wang B."/>
            <person name="Zhang J."/>
            <person name="Peng Z."/>
            <person name="Li Y."/>
            <person name="Li N."/>
            <person name="Wang J."/>
            <person name="Chen M."/>
            <person name="He Y."/>
            <person name="Tan F."/>
            <person name="Song X."/>
            <person name="Zheng Q."/>
            <person name="Huang R."/>
            <person name="Yang H."/>
            <person name="Du X."/>
            <person name="Chen L."/>
            <person name="Yang M."/>
            <person name="Gaffney P.M."/>
            <person name="Wang S."/>
            <person name="Luo L."/>
            <person name="She Z."/>
            <person name="Ming Y."/>
            <person name="Huang W."/>
            <person name="Zhang S."/>
            <person name="Huang B."/>
            <person name="Zhang Y."/>
            <person name="Qu T."/>
            <person name="Ni P."/>
            <person name="Miao G."/>
            <person name="Wang J."/>
            <person name="Wang Q."/>
            <person name="Steinberg C.E."/>
            <person name="Wang H."/>
            <person name="Li N."/>
            <person name="Qian L."/>
            <person name="Zhang G."/>
            <person name="Li Y."/>
            <person name="Yang H."/>
            <person name="Liu X."/>
            <person name="Wang J."/>
            <person name="Yin Y."/>
            <person name="Wang J."/>
        </authorList>
    </citation>
    <scope>NUCLEOTIDE SEQUENCE [LARGE SCALE GENOMIC DNA]</scope>
    <source>
        <strain evidence="2">05x7-T-G4-1.051#20</strain>
    </source>
</reference>
<dbReference type="GO" id="GO:0004386">
    <property type="term" value="F:helicase activity"/>
    <property type="evidence" value="ECO:0007669"/>
    <property type="project" value="UniProtKB-KW"/>
</dbReference>
<keyword evidence="2" id="KW-0347">Helicase</keyword>
<dbReference type="PROSITE" id="PS51192">
    <property type="entry name" value="HELICASE_ATP_BIND_1"/>
    <property type="match status" value="1"/>
</dbReference>
<dbReference type="GO" id="GO:0005737">
    <property type="term" value="C:cytoplasm"/>
    <property type="evidence" value="ECO:0007669"/>
    <property type="project" value="TreeGrafter"/>
</dbReference>
<dbReference type="Gene3D" id="3.40.50.300">
    <property type="entry name" value="P-loop containing nucleotide triphosphate hydrolases"/>
    <property type="match status" value="1"/>
</dbReference>
<keyword evidence="2" id="KW-0067">ATP-binding</keyword>
<dbReference type="PANTHER" id="PTHR14074:SF16">
    <property type="entry name" value="ANTIVIRAL INNATE IMMUNE RESPONSE RECEPTOR RIG-I"/>
    <property type="match status" value="1"/>
</dbReference>